<reference evidence="1" key="2">
    <citation type="journal article" date="2001" name="J. Bacteriol.">
        <title>nag genes of Ralstonia (formerly Pseudomonas) sp. strain U2 encoding enzymes for gentisate catabolism.</title>
        <authorList>
            <person name="Zhou N.Y."/>
            <person name="Fuenmayor S.L."/>
            <person name="Williams P.A."/>
        </authorList>
    </citation>
    <scope>NUCLEOTIDE SEQUENCE</scope>
    <source>
        <strain evidence="1">U2</strain>
        <plasmid evidence="1">pWWU2</plasmid>
    </source>
</reference>
<proteinExistence type="predicted"/>
<name>Q9EXL6_9RALS</name>
<evidence type="ECO:0000313" key="1">
    <source>
        <dbReference type="EMBL" id="AAG13637.1"/>
    </source>
</evidence>
<protein>
    <submittedName>
        <fullName evidence="1">NagN</fullName>
    </submittedName>
</protein>
<sequence length="182" mass="18884">MTDQQSRPTRGLDTAVATVGQRDLGCVAGEDLDQLELAVHRVAVIRVAGHGAHAHHQALFGRHCDGHFHAELVGRSGFALGDALCLGRVQRIQLVLVAALLRVQSSGDVEFGLQPSSDLTGLALHVADDPAQPSPQLPDLALHAPVLLGMGVAAGLVLGSLADPGVALAQVDPGSPRFQCNK</sequence>
<geneLocation type="plasmid" evidence="1">
    <name>pWWU2</name>
</geneLocation>
<keyword evidence="1" id="KW-0614">Plasmid</keyword>
<accession>Q9EXL6</accession>
<dbReference type="AlphaFoldDB" id="Q9EXL6"/>
<gene>
    <name evidence="1" type="primary">NagN</name>
</gene>
<organism evidence="1">
    <name type="scientific">Ralstonia sp. U2</name>
    <dbReference type="NCBI Taxonomy" id="70356"/>
    <lineage>
        <taxon>Bacteria</taxon>
        <taxon>Pseudomonadati</taxon>
        <taxon>Pseudomonadota</taxon>
        <taxon>Betaproteobacteria</taxon>
        <taxon>Burkholderiales</taxon>
        <taxon>Burkholderiaceae</taxon>
        <taxon>Ralstonia</taxon>
    </lineage>
</organism>
<dbReference type="EMBL" id="AF036940">
    <property type="protein sequence ID" value="AAG13637.1"/>
    <property type="molecule type" value="Genomic_DNA"/>
</dbReference>
<reference evidence="1" key="1">
    <citation type="submission" date="2000-06" db="EMBL/GenBank/DDBJ databases">
        <authorList>
            <person name="Fuenmayor S."/>
            <person name="Wild M."/>
            <person name="Boyes A.L."/>
            <person name="Williams P.A."/>
        </authorList>
    </citation>
    <scope>NUCLEOTIDE SEQUENCE</scope>
    <source>
        <strain evidence="1">U2</strain>
        <plasmid evidence="1">pWWU2</plasmid>
    </source>
</reference>